<dbReference type="RefSeq" id="WP_279581778.1">
    <property type="nucleotide sequence ID" value="NZ_BAAANY010000032.1"/>
</dbReference>
<sequence length="185" mass="20025">MSCAPNITETRAVLHAIATTALEFANAADTMAAALSANDLDTETVSNLMDVFEATNSIIHVAHHTLNNLNRRHQTMEEAVNTTPNAAKTEFYRHDNENSKTAPPITASEPDTAAATIAAHLRATDTEEAGAAFLDAQHLNRTSLLAIAAELGLTRVNSLSQTKLRQRVLKQAIGARRKFAGLRKW</sequence>
<proteinExistence type="predicted"/>
<gene>
    <name evidence="1" type="ORF">GCM10009765_66490</name>
</gene>
<protein>
    <submittedName>
        <fullName evidence="1">Uncharacterized protein</fullName>
    </submittedName>
</protein>
<reference evidence="2" key="1">
    <citation type="journal article" date="2019" name="Int. J. Syst. Evol. Microbiol.">
        <title>The Global Catalogue of Microorganisms (GCM) 10K type strain sequencing project: providing services to taxonomists for standard genome sequencing and annotation.</title>
        <authorList>
            <consortium name="The Broad Institute Genomics Platform"/>
            <consortium name="The Broad Institute Genome Sequencing Center for Infectious Disease"/>
            <person name="Wu L."/>
            <person name="Ma J."/>
        </authorList>
    </citation>
    <scope>NUCLEOTIDE SEQUENCE [LARGE SCALE GENOMIC DNA]</scope>
    <source>
        <strain evidence="2">JCM 14718</strain>
    </source>
</reference>
<name>A0ABP4ULA6_9ACTN</name>
<evidence type="ECO:0000313" key="1">
    <source>
        <dbReference type="EMBL" id="GAA1707711.1"/>
    </source>
</evidence>
<accession>A0ABP4ULA6</accession>
<dbReference type="EMBL" id="BAAANY010000032">
    <property type="protein sequence ID" value="GAA1707711.1"/>
    <property type="molecule type" value="Genomic_DNA"/>
</dbReference>
<organism evidence="1 2">
    <name type="scientific">Fodinicola feengrottensis</name>
    <dbReference type="NCBI Taxonomy" id="435914"/>
    <lineage>
        <taxon>Bacteria</taxon>
        <taxon>Bacillati</taxon>
        <taxon>Actinomycetota</taxon>
        <taxon>Actinomycetes</taxon>
        <taxon>Mycobacteriales</taxon>
        <taxon>Fodinicola</taxon>
    </lineage>
</organism>
<keyword evidence="2" id="KW-1185">Reference proteome</keyword>
<dbReference type="Proteomes" id="UP001500618">
    <property type="component" value="Unassembled WGS sequence"/>
</dbReference>
<evidence type="ECO:0000313" key="2">
    <source>
        <dbReference type="Proteomes" id="UP001500618"/>
    </source>
</evidence>
<comment type="caution">
    <text evidence="1">The sequence shown here is derived from an EMBL/GenBank/DDBJ whole genome shotgun (WGS) entry which is preliminary data.</text>
</comment>